<gene>
    <name evidence="2" type="ORF">SLS59_001370</name>
</gene>
<feature type="region of interest" description="Disordered" evidence="1">
    <location>
        <begin position="38"/>
        <end position="177"/>
    </location>
</feature>
<evidence type="ECO:0000256" key="1">
    <source>
        <dbReference type="SAM" id="MobiDB-lite"/>
    </source>
</evidence>
<feature type="compositionally biased region" description="Basic and acidic residues" evidence="1">
    <location>
        <begin position="116"/>
        <end position="125"/>
    </location>
</feature>
<dbReference type="EMBL" id="JAKIXB020000004">
    <property type="protein sequence ID" value="KAL1609007.1"/>
    <property type="molecule type" value="Genomic_DNA"/>
</dbReference>
<feature type="compositionally biased region" description="Basic and acidic residues" evidence="1">
    <location>
        <begin position="153"/>
        <end position="162"/>
    </location>
</feature>
<feature type="region of interest" description="Disordered" evidence="1">
    <location>
        <begin position="262"/>
        <end position="290"/>
    </location>
</feature>
<feature type="compositionally biased region" description="Basic and acidic residues" evidence="1">
    <location>
        <begin position="133"/>
        <end position="144"/>
    </location>
</feature>
<organism evidence="2 3">
    <name type="scientific">Nothophoma quercina</name>
    <dbReference type="NCBI Taxonomy" id="749835"/>
    <lineage>
        <taxon>Eukaryota</taxon>
        <taxon>Fungi</taxon>
        <taxon>Dikarya</taxon>
        <taxon>Ascomycota</taxon>
        <taxon>Pezizomycotina</taxon>
        <taxon>Dothideomycetes</taxon>
        <taxon>Pleosporomycetidae</taxon>
        <taxon>Pleosporales</taxon>
        <taxon>Pleosporineae</taxon>
        <taxon>Didymellaceae</taxon>
        <taxon>Nothophoma</taxon>
    </lineage>
</organism>
<evidence type="ECO:0000313" key="3">
    <source>
        <dbReference type="Proteomes" id="UP001521222"/>
    </source>
</evidence>
<comment type="caution">
    <text evidence="2">The sequence shown here is derived from an EMBL/GenBank/DDBJ whole genome shotgun (WGS) entry which is preliminary data.</text>
</comment>
<sequence>MQESGLAMDIRKWLAETESPDAPEQLGVENLLLLKQADTTLDARRRRKRSSSDSSLLKAPSPQPRRQNGRTTKREHRRVQETTAEAQSVTSRSTSSELTDQTTASRRYARKPRRKTCPDKYEAGSKDIQGQDESQRQGRKVETRKSKRKSKRRKDDRTHLGIERNFQARNVSKDRLTLKPLKKMGLFSKGKASTSTQSRGLPDLVFSDTKFLQNNHDSTAQLPDTKRKRKKDNARSREDDISAFFTSVRPALAEADGNISAKGKRTTTCTPATKPSRRNRARGPSAVHDGVVPTVESEGKASYLGVSQTDQEVLGGTDAFRTVKVTVATPALFFAAEIKLGCSGHAPSDV</sequence>
<accession>A0ABR3RXB8</accession>
<dbReference type="Proteomes" id="UP001521222">
    <property type="component" value="Unassembled WGS sequence"/>
</dbReference>
<reference evidence="2 3" key="1">
    <citation type="submission" date="2024-02" db="EMBL/GenBank/DDBJ databases">
        <title>De novo assembly and annotation of 12 fungi associated with fruit tree decline syndrome in Ontario, Canada.</title>
        <authorList>
            <person name="Sulman M."/>
            <person name="Ellouze W."/>
            <person name="Ilyukhin E."/>
        </authorList>
    </citation>
    <scope>NUCLEOTIDE SEQUENCE [LARGE SCALE GENOMIC DNA]</scope>
    <source>
        <strain evidence="2 3">M97-236</strain>
    </source>
</reference>
<feature type="region of interest" description="Disordered" evidence="1">
    <location>
        <begin position="215"/>
        <end position="238"/>
    </location>
</feature>
<keyword evidence="3" id="KW-1185">Reference proteome</keyword>
<name>A0ABR3RXB8_9PLEO</name>
<evidence type="ECO:0000313" key="2">
    <source>
        <dbReference type="EMBL" id="KAL1609007.1"/>
    </source>
</evidence>
<proteinExistence type="predicted"/>
<feature type="compositionally biased region" description="Polar residues" evidence="1">
    <location>
        <begin position="81"/>
        <end position="105"/>
    </location>
</feature>
<feature type="compositionally biased region" description="Basic residues" evidence="1">
    <location>
        <begin position="67"/>
        <end position="77"/>
    </location>
</feature>
<protein>
    <submittedName>
        <fullName evidence="2">Uncharacterized protein</fullName>
    </submittedName>
</protein>